<dbReference type="AlphaFoldDB" id="A0A9P5SSL6"/>
<dbReference type="InterPro" id="IPR029044">
    <property type="entry name" value="Nucleotide-diphossugar_trans"/>
</dbReference>
<comment type="caution">
    <text evidence="3">The sequence shown here is derived from an EMBL/GenBank/DDBJ whole genome shotgun (WGS) entry which is preliminary data.</text>
</comment>
<reference evidence="3" key="1">
    <citation type="journal article" date="2020" name="Fungal Divers.">
        <title>Resolving the Mortierellaceae phylogeny through synthesis of multi-gene phylogenetics and phylogenomics.</title>
        <authorList>
            <person name="Vandepol N."/>
            <person name="Liber J."/>
            <person name="Desiro A."/>
            <person name="Na H."/>
            <person name="Kennedy M."/>
            <person name="Barry K."/>
            <person name="Grigoriev I.V."/>
            <person name="Miller A.N."/>
            <person name="O'Donnell K."/>
            <person name="Stajich J.E."/>
            <person name="Bonito G."/>
        </authorList>
    </citation>
    <scope>NUCLEOTIDE SEQUENCE</scope>
    <source>
        <strain evidence="3">NVP1</strain>
    </source>
</reference>
<keyword evidence="4" id="KW-1185">Reference proteome</keyword>
<keyword evidence="2" id="KW-0472">Membrane</keyword>
<evidence type="ECO:0000313" key="4">
    <source>
        <dbReference type="Proteomes" id="UP000696485"/>
    </source>
</evidence>
<accession>A0A9P5SSL6</accession>
<comment type="similarity">
    <text evidence="1">Belongs to the ANP1/MMN9/VAN1 family.</text>
</comment>
<keyword evidence="2" id="KW-1133">Transmembrane helix</keyword>
<dbReference type="InterPro" id="IPR052086">
    <property type="entry name" value="Mannan_Polymerase_Subunit"/>
</dbReference>
<evidence type="ECO:0008006" key="5">
    <source>
        <dbReference type="Google" id="ProtNLM"/>
    </source>
</evidence>
<dbReference type="PANTHER" id="PTHR43083">
    <property type="entry name" value="MANNAN POLYMERASE II"/>
    <property type="match status" value="1"/>
</dbReference>
<dbReference type="Gene3D" id="3.90.550.10">
    <property type="entry name" value="Spore Coat Polysaccharide Biosynthesis Protein SpsA, Chain A"/>
    <property type="match status" value="1"/>
</dbReference>
<keyword evidence="2" id="KW-0812">Transmembrane</keyword>
<protein>
    <recommendedName>
        <fullName evidence="5">Glycosyltransferase family 62 protein</fullName>
    </recommendedName>
</protein>
<evidence type="ECO:0000256" key="2">
    <source>
        <dbReference type="SAM" id="Phobius"/>
    </source>
</evidence>
<dbReference type="EMBL" id="JAAAUY010000093">
    <property type="protein sequence ID" value="KAF9335609.1"/>
    <property type="molecule type" value="Genomic_DNA"/>
</dbReference>
<dbReference type="Pfam" id="PF03452">
    <property type="entry name" value="Anp1"/>
    <property type="match status" value="1"/>
</dbReference>
<name>A0A9P5SSL6_9FUNG</name>
<gene>
    <name evidence="3" type="ORF">BG006_011122</name>
</gene>
<feature type="transmembrane region" description="Helical" evidence="2">
    <location>
        <begin position="12"/>
        <end position="32"/>
    </location>
</feature>
<proteinExistence type="inferred from homology"/>
<evidence type="ECO:0000256" key="1">
    <source>
        <dbReference type="ARBA" id="ARBA00037964"/>
    </source>
</evidence>
<sequence>MAFRSITGAVPIPHLRFLVVGAIAIYILARVFNVADRTTFHNYIEYSSNSLEYRSNSLEYHFSSPSAQPVPGKQTVLVLTLVRNRESWGQGRGFSDFMKIVQGFDYPMSNINLGVLASDQLEFTAIANYIKQIPGDKKNFFPQIHVILRDKDVGLAREDRKDENIQRDRRRLIARLRNYLLYSTLRDEDSVLWIDSDMIRVPNDLLRRMIDSGKDIITTATRIGSDGSFIDFNAWVGERIKPNGYEQAVIEQGGIFVPRPLSVKYTHQLEEEFGQLDSVGGTVLFVRGEVHREGAAFTTNYVIGAGWKHEGYDGIESEGLCYVAGFLGYKCWGMPHAIAEHSQD</sequence>
<organism evidence="3 4">
    <name type="scientific">Podila minutissima</name>
    <dbReference type="NCBI Taxonomy" id="64525"/>
    <lineage>
        <taxon>Eukaryota</taxon>
        <taxon>Fungi</taxon>
        <taxon>Fungi incertae sedis</taxon>
        <taxon>Mucoromycota</taxon>
        <taxon>Mortierellomycotina</taxon>
        <taxon>Mortierellomycetes</taxon>
        <taxon>Mortierellales</taxon>
        <taxon>Mortierellaceae</taxon>
        <taxon>Podila</taxon>
    </lineage>
</organism>
<evidence type="ECO:0000313" key="3">
    <source>
        <dbReference type="EMBL" id="KAF9335609.1"/>
    </source>
</evidence>
<dbReference type="PANTHER" id="PTHR43083:SF6">
    <property type="entry name" value="MANNAN POLYMERASE COMPLEXES SUBUNIT MNN9"/>
    <property type="match status" value="1"/>
</dbReference>
<dbReference type="Proteomes" id="UP000696485">
    <property type="component" value="Unassembled WGS sequence"/>
</dbReference>